<dbReference type="SUPFAM" id="SSF50447">
    <property type="entry name" value="Translation proteins"/>
    <property type="match status" value="1"/>
</dbReference>
<dbReference type="InterPro" id="IPR009000">
    <property type="entry name" value="Transl_B-barrel_sf"/>
</dbReference>
<dbReference type="InterPro" id="IPR036282">
    <property type="entry name" value="Glutathione-S-Trfase_C_sf"/>
</dbReference>
<feature type="binding site" evidence="16">
    <location>
        <position position="599"/>
    </location>
    <ligand>
        <name>Zn(2+)</name>
        <dbReference type="ChEBI" id="CHEBI:29105"/>
    </ligand>
</feature>
<dbReference type="EMBL" id="IACF01002513">
    <property type="protein sequence ID" value="LAB68164.1"/>
    <property type="molecule type" value="mRNA"/>
</dbReference>
<dbReference type="AlphaFoldDB" id="A0A2P2I2B3"/>
<evidence type="ECO:0000256" key="4">
    <source>
        <dbReference type="ARBA" id="ARBA00022490"/>
    </source>
</evidence>
<dbReference type="InterPro" id="IPR018163">
    <property type="entry name" value="Thr/Ala-tRNA-synth_IIc_edit"/>
</dbReference>
<dbReference type="EC" id="6.1.1.7" evidence="2"/>
<dbReference type="PROSITE" id="PS50405">
    <property type="entry name" value="GST_CTER"/>
    <property type="match status" value="1"/>
</dbReference>
<evidence type="ECO:0000256" key="13">
    <source>
        <dbReference type="ARBA" id="ARBA00023146"/>
    </source>
</evidence>
<dbReference type="GO" id="GO:0005524">
    <property type="term" value="F:ATP binding"/>
    <property type="evidence" value="ECO:0007669"/>
    <property type="project" value="UniProtKB-UniRule"/>
</dbReference>
<dbReference type="SUPFAM" id="SSF47616">
    <property type="entry name" value="GST C-terminal domain-like"/>
    <property type="match status" value="1"/>
</dbReference>
<dbReference type="InterPro" id="IPR002318">
    <property type="entry name" value="Ala-tRNA-lgiase_IIc"/>
</dbReference>
<dbReference type="GO" id="GO:0008270">
    <property type="term" value="F:zinc ion binding"/>
    <property type="evidence" value="ECO:0007669"/>
    <property type="project" value="UniProtKB-UniRule"/>
</dbReference>
<evidence type="ECO:0000256" key="1">
    <source>
        <dbReference type="ARBA" id="ARBA00008429"/>
    </source>
</evidence>
<dbReference type="GO" id="GO:0006419">
    <property type="term" value="P:alanyl-tRNA aminoacylation"/>
    <property type="evidence" value="ECO:0007669"/>
    <property type="project" value="InterPro"/>
</dbReference>
<dbReference type="PRINTS" id="PR00980">
    <property type="entry name" value="TRNASYNTHALA"/>
</dbReference>
<keyword evidence="5 16" id="KW-0820">tRNA-binding</keyword>
<dbReference type="InterPro" id="IPR018164">
    <property type="entry name" value="Ala-tRNA-synth_IIc_N"/>
</dbReference>
<keyword evidence="12 16" id="KW-0648">Protein biosynthesis</keyword>
<comment type="function">
    <text evidence="16">Catalyzes the attachment of alanine to tRNA(Ala) in a two-step reaction: alanine is first activated by ATP to form Ala-AMP and then transferred to the acceptor end of tRNA(Ala). Also edits incorrectly charged tRNA(Ala) via its editing domain.</text>
</comment>
<dbReference type="HAMAP" id="MF_00036_B">
    <property type="entry name" value="Ala_tRNA_synth_B"/>
    <property type="match status" value="1"/>
</dbReference>
<keyword evidence="11 16" id="KW-0694">RNA-binding</keyword>
<evidence type="ECO:0000313" key="20">
    <source>
        <dbReference type="EMBL" id="LAC21676.1"/>
    </source>
</evidence>
<evidence type="ECO:0000256" key="2">
    <source>
        <dbReference type="ARBA" id="ARBA00013168"/>
    </source>
</evidence>
<evidence type="ECO:0000256" key="10">
    <source>
        <dbReference type="ARBA" id="ARBA00022840"/>
    </source>
</evidence>
<dbReference type="FunFam" id="3.30.930.10:FF:000011">
    <property type="entry name" value="Alanine--tRNA ligase, cytoplasmic"/>
    <property type="match status" value="1"/>
</dbReference>
<evidence type="ECO:0000256" key="16">
    <source>
        <dbReference type="HAMAP-Rule" id="MF_03133"/>
    </source>
</evidence>
<dbReference type="InterPro" id="IPR045864">
    <property type="entry name" value="aa-tRNA-synth_II/BPL/LPL"/>
</dbReference>
<keyword evidence="6 16" id="KW-0436">Ligase</keyword>
<evidence type="ECO:0000256" key="8">
    <source>
        <dbReference type="ARBA" id="ARBA00022741"/>
    </source>
</evidence>
<dbReference type="Gene3D" id="1.20.1050.10">
    <property type="match status" value="1"/>
</dbReference>
<dbReference type="InterPro" id="IPR023033">
    <property type="entry name" value="Ala_tRNA_ligase_euk/bac"/>
</dbReference>
<dbReference type="InterPro" id="IPR053836">
    <property type="entry name" value="Arc1-like_N"/>
</dbReference>
<keyword evidence="9 16" id="KW-0862">Zinc</keyword>
<dbReference type="InterPro" id="IPR018165">
    <property type="entry name" value="Ala-tRNA-synth_IIc_core"/>
</dbReference>
<dbReference type="SUPFAM" id="SSF55186">
    <property type="entry name" value="ThrRS/AlaRS common domain"/>
    <property type="match status" value="1"/>
</dbReference>
<dbReference type="SMART" id="SM00863">
    <property type="entry name" value="tRNA_SAD"/>
    <property type="match status" value="1"/>
</dbReference>
<feature type="binding site" evidence="16">
    <location>
        <position position="718"/>
    </location>
    <ligand>
        <name>Zn(2+)</name>
        <dbReference type="ChEBI" id="CHEBI:29105"/>
    </ligand>
</feature>
<dbReference type="Pfam" id="PF07973">
    <property type="entry name" value="tRNA_SAD"/>
    <property type="match status" value="1"/>
</dbReference>
<dbReference type="InterPro" id="IPR018162">
    <property type="entry name" value="Ala-tRNA-ligase_IIc_anticod-bd"/>
</dbReference>
<keyword evidence="10 16" id="KW-0067">ATP-binding</keyword>
<accession>A0A2P2I2B3</accession>
<feature type="binding site" evidence="16">
    <location>
        <position position="722"/>
    </location>
    <ligand>
        <name>Zn(2+)</name>
        <dbReference type="ChEBI" id="CHEBI:29105"/>
    </ligand>
</feature>
<reference evidence="19" key="2">
    <citation type="journal article" date="2018" name="Biosci. Biotechnol. Biochem.">
        <title>Polysaccharide hydrolase of the hadal zone amphipods Hirondellea gigas.</title>
        <authorList>
            <person name="Kobayashi H."/>
            <person name="Nagahama T."/>
            <person name="Arai W."/>
            <person name="Sasagawa Y."/>
            <person name="Umeda M."/>
            <person name="Hayashi T."/>
            <person name="Nikaido I."/>
            <person name="Watanabe H."/>
            <person name="Oguri K."/>
            <person name="Kitazato H."/>
            <person name="Fujioka K."/>
            <person name="Kido Y."/>
            <person name="Takami H."/>
        </authorList>
    </citation>
    <scope>NUCLEOTIDE SEQUENCE</scope>
    <source>
        <tissue evidence="19">Whole body</tissue>
    </source>
</reference>
<dbReference type="GO" id="GO:0032991">
    <property type="term" value="C:protein-containing complex"/>
    <property type="evidence" value="ECO:0007669"/>
    <property type="project" value="UniProtKB-ARBA"/>
</dbReference>
<evidence type="ECO:0000256" key="3">
    <source>
        <dbReference type="ARBA" id="ARBA00017959"/>
    </source>
</evidence>
<comment type="similarity">
    <text evidence="1">Belongs to the class-II aminoacyl-tRNA synthetase family. Alax-L subfamily.</text>
</comment>
<evidence type="ECO:0000256" key="11">
    <source>
        <dbReference type="ARBA" id="ARBA00022884"/>
    </source>
</evidence>
<evidence type="ECO:0000256" key="6">
    <source>
        <dbReference type="ARBA" id="ARBA00022598"/>
    </source>
</evidence>
<dbReference type="InterPro" id="IPR012947">
    <property type="entry name" value="tRNA_SAD"/>
</dbReference>
<evidence type="ECO:0000256" key="5">
    <source>
        <dbReference type="ARBA" id="ARBA00022555"/>
    </source>
</evidence>
<dbReference type="InterPro" id="IPR003156">
    <property type="entry name" value="DHHA1_dom"/>
</dbReference>
<protein>
    <recommendedName>
        <fullName evidence="3">Alanine--tRNA ligase</fullName>
        <ecNumber evidence="2">6.1.1.7</ecNumber>
    </recommendedName>
    <alternativeName>
        <fullName evidence="14">Alanyl-tRNA synthetase</fullName>
    </alternativeName>
</protein>
<comment type="domain">
    <text evidence="16">Consists of three domains; the N-terminal catalytic domain, the editing domain and the C-terminal C-Ala domain. The editing domain removes incorrectly charged amino acids, while the C-Ala domain, along with tRNA(Ala), serves as a bridge to cooperatively bring together the editing and aminoacylation centers thus stimulating deacylation of misacylated tRNAs.</text>
</comment>
<organism evidence="19">
    <name type="scientific">Hirondellea gigas</name>
    <dbReference type="NCBI Taxonomy" id="1518452"/>
    <lineage>
        <taxon>Eukaryota</taxon>
        <taxon>Metazoa</taxon>
        <taxon>Ecdysozoa</taxon>
        <taxon>Arthropoda</taxon>
        <taxon>Crustacea</taxon>
        <taxon>Multicrustacea</taxon>
        <taxon>Malacostraca</taxon>
        <taxon>Eumalacostraca</taxon>
        <taxon>Peracarida</taxon>
        <taxon>Amphipoda</taxon>
        <taxon>Amphilochidea</taxon>
        <taxon>Lysianassida</taxon>
        <taxon>Lysianassidira</taxon>
        <taxon>Lysianassoidea</taxon>
        <taxon>Lysianassidae</taxon>
        <taxon>Hirondellea</taxon>
    </lineage>
</organism>
<evidence type="ECO:0000256" key="9">
    <source>
        <dbReference type="ARBA" id="ARBA00022833"/>
    </source>
</evidence>
<sequence>MLVNDVRQTFINYFKDKHAHQYVHSSGTIPYDDPTLLFANAGMNQFKPIFLGTVDPSSDMAKLSRAVNSQKCIRAGGKHNDLDDVGKDLYHHTFFEMLGNWSFGDYFKQEICSWSWDLLTNVYGLPKDRLYVTYFGGESSQGLEPDDECKQMWIELGVPIENILPGNIKDNFWEMGDTGPCGPCSEIHFDRIGGRNAADLVNQDDPDVIEIWNLVFIQFNRENDGKLKSLPKKHIDCGLGLERLTSILQNKRSNYDTDIFLPIFDAIQKLTGVRPYTGKIGKDDVDGIDMAYRVLADHARTLTIALSDGGMPDNVGRGYVLRRILRRAVRFASEKLKAKSGMFASLVTIVVEILKDAFPEVAKDPAYIMDIINEEENQFLKTLERGRKLLQRTISKLDNCKLIPGDVAWRLYDTYGFPVDLTQLMAEDYDLNIDMDSFEECKKKAQELSKGENRDKDNSYRLDVHAIEELKTNKVDFTDDSVKYNYSASVQGDYTFESCTAKIVVIRHNGQFVQQVKSGDRCGIVTDRTSFYAESGGQMSDEGFMMKVGDEETEFKIETAEIKGGYVCHIGVVEGTLKVNDSVSFSFDGERRRLLMNNHTGTHILNFALRQILLSDADQRGSLVAPDRLRFDFTNKGAVTVDQVKKIESIAQNVVNENSVVYAKSAQLAVAKSIQGLRAVFGEVYPDPVRVVSVGIPVEDLVKDPHSESGSRTSIEFCGGTHLLRAGHIGDFVITSEEAIAKGIRRIVALTGPEAAKAVRKGEILSEQVSSVKNFANSNEVSYREAVKLITDKIDEINKAQLQYWYKDQLRQSLEATKKSLGDADRARKLAMSKNTVQLTKQIVVANPDIPYLVMELNAFAQNKVLNDALKEVKNGPPSLFLSTDEDTGKILAMAAVPKDVVKKGLSADEWVKCLTDILNGKGGGRPESAQISGTNVSALSDALILSEKFAQEKLKCNAAKLIIPTVTISPNKNTDGDSKEINVAAPTKKKSKKEGKEKTTTVAEEKAPIVALKKTSSVVLNSGGNTYQGLSCLIAAKYSGIELSVGNSGAEKCVLETPEGRLEGAVAPAMFLAPVSLKGSDALHQAQVLSWVLSADSELLPLIASGIFSSKPPKGAACSASLQLGRLNMFLRDHTFLVGERLSMADIAVFCVLVPVFSSHASAVKDLHCVTRWYNTVLHQKYVQAVVTKRLPQ</sequence>
<comment type="cofactor">
    <cofactor evidence="16">
        <name>Zn(2+)</name>
        <dbReference type="ChEBI" id="CHEBI:29105"/>
    </cofactor>
    <text evidence="16">Binds 1 zinc ion per subunit.</text>
</comment>
<keyword evidence="8 16" id="KW-0547">Nucleotide-binding</keyword>
<dbReference type="Pfam" id="PF01411">
    <property type="entry name" value="tRNA-synt_2c"/>
    <property type="match status" value="1"/>
</dbReference>
<evidence type="ECO:0000259" key="18">
    <source>
        <dbReference type="PROSITE" id="PS50860"/>
    </source>
</evidence>
<evidence type="ECO:0000256" key="7">
    <source>
        <dbReference type="ARBA" id="ARBA00022723"/>
    </source>
</evidence>
<dbReference type="Gene3D" id="3.30.980.10">
    <property type="entry name" value="Threonyl-trna Synthetase, Chain A, domain 2"/>
    <property type="match status" value="1"/>
</dbReference>
<reference evidence="20" key="1">
    <citation type="submission" date="2017-11" db="EMBL/GenBank/DDBJ databases">
        <title>The sensing device of the deep-sea amphipod.</title>
        <authorList>
            <person name="Kobayashi H."/>
            <person name="Nagahama T."/>
            <person name="Arai W."/>
            <person name="Sasagawa Y."/>
            <person name="Umeda M."/>
            <person name="Hayashi T."/>
            <person name="Nikaido I."/>
            <person name="Watanabe H."/>
            <person name="Oguri K."/>
            <person name="Kitazato H."/>
            <person name="Fujioka K."/>
            <person name="Kido Y."/>
            <person name="Takami H."/>
        </authorList>
    </citation>
    <scope>NUCLEOTIDE SEQUENCE</scope>
    <source>
        <tissue evidence="20">Whole body</tissue>
    </source>
</reference>
<dbReference type="InterPro" id="IPR010987">
    <property type="entry name" value="Glutathione-S-Trfase_C-like"/>
</dbReference>
<comment type="subunit">
    <text evidence="16">Monomer.</text>
</comment>
<comment type="catalytic activity">
    <reaction evidence="15 16">
        <text>tRNA(Ala) + L-alanine + ATP = L-alanyl-tRNA(Ala) + AMP + diphosphate</text>
        <dbReference type="Rhea" id="RHEA:12540"/>
        <dbReference type="Rhea" id="RHEA-COMP:9657"/>
        <dbReference type="Rhea" id="RHEA-COMP:9923"/>
        <dbReference type="ChEBI" id="CHEBI:30616"/>
        <dbReference type="ChEBI" id="CHEBI:33019"/>
        <dbReference type="ChEBI" id="CHEBI:57972"/>
        <dbReference type="ChEBI" id="CHEBI:78442"/>
        <dbReference type="ChEBI" id="CHEBI:78497"/>
        <dbReference type="ChEBI" id="CHEBI:456215"/>
        <dbReference type="EC" id="6.1.1.7"/>
    </reaction>
</comment>
<keyword evidence="7 16" id="KW-0479">Metal-binding</keyword>
<evidence type="ECO:0000256" key="12">
    <source>
        <dbReference type="ARBA" id="ARBA00022917"/>
    </source>
</evidence>
<dbReference type="GO" id="GO:0004813">
    <property type="term" value="F:alanine-tRNA ligase activity"/>
    <property type="evidence" value="ECO:0007669"/>
    <property type="project" value="UniProtKB-UniRule"/>
</dbReference>
<feature type="domain" description="GST C-terminal" evidence="17">
    <location>
        <begin position="1082"/>
        <end position="1194"/>
    </location>
</feature>
<dbReference type="Pfam" id="PF21972">
    <property type="entry name" value="Arc1p_N_like"/>
    <property type="match status" value="1"/>
</dbReference>
<dbReference type="EMBL" id="IACT01002392">
    <property type="protein sequence ID" value="LAC21676.1"/>
    <property type="molecule type" value="mRNA"/>
</dbReference>
<dbReference type="GO" id="GO:0005739">
    <property type="term" value="C:mitochondrion"/>
    <property type="evidence" value="ECO:0007669"/>
    <property type="project" value="TreeGrafter"/>
</dbReference>
<dbReference type="Gene3D" id="3.30.930.10">
    <property type="entry name" value="Bira Bifunctional Protein, Domain 2"/>
    <property type="match status" value="1"/>
</dbReference>
<feature type="binding site" evidence="16">
    <location>
        <position position="603"/>
    </location>
    <ligand>
        <name>Zn(2+)</name>
        <dbReference type="ChEBI" id="CHEBI:29105"/>
    </ligand>
</feature>
<feature type="domain" description="Alanyl-transfer RNA synthetases family profile" evidence="18">
    <location>
        <begin position="1"/>
        <end position="761"/>
    </location>
</feature>
<keyword evidence="4" id="KW-0963">Cytoplasm</keyword>
<dbReference type="SUPFAM" id="SSF101353">
    <property type="entry name" value="Putative anticodon-binding domain of alanyl-tRNA synthetase (AlaRS)"/>
    <property type="match status" value="1"/>
</dbReference>
<evidence type="ECO:0000259" key="17">
    <source>
        <dbReference type="PROSITE" id="PS50405"/>
    </source>
</evidence>
<evidence type="ECO:0000313" key="19">
    <source>
        <dbReference type="EMBL" id="LAB68164.1"/>
    </source>
</evidence>
<dbReference type="FunFam" id="3.30.980.10:FF:000004">
    <property type="entry name" value="Alanine--tRNA ligase, cytoplasmic"/>
    <property type="match status" value="1"/>
</dbReference>
<evidence type="ECO:0000256" key="15">
    <source>
        <dbReference type="ARBA" id="ARBA00048300"/>
    </source>
</evidence>
<dbReference type="PANTHER" id="PTHR11777">
    <property type="entry name" value="ALANYL-TRNA SYNTHETASE"/>
    <property type="match status" value="1"/>
</dbReference>
<name>A0A2P2I2B3_9CRUS</name>
<dbReference type="CDD" id="cd00673">
    <property type="entry name" value="AlaRS_core"/>
    <property type="match status" value="1"/>
</dbReference>
<dbReference type="Gene3D" id="3.10.310.40">
    <property type="match status" value="1"/>
</dbReference>
<evidence type="ECO:0000256" key="14">
    <source>
        <dbReference type="ARBA" id="ARBA00032577"/>
    </source>
</evidence>
<dbReference type="Gene3D" id="2.40.30.130">
    <property type="match status" value="1"/>
</dbReference>
<dbReference type="Pfam" id="PF02272">
    <property type="entry name" value="DHHA1"/>
    <property type="match status" value="1"/>
</dbReference>
<dbReference type="FunFam" id="3.10.310.40:FF:000002">
    <property type="entry name" value="alanine--tRNA ligase, cytoplasmic"/>
    <property type="match status" value="1"/>
</dbReference>
<dbReference type="SUPFAM" id="SSF55681">
    <property type="entry name" value="Class II aaRS and biotin synthetases"/>
    <property type="match status" value="1"/>
</dbReference>
<dbReference type="PANTHER" id="PTHR11777:SF9">
    <property type="entry name" value="ALANINE--TRNA LIGASE, CYTOPLASMIC"/>
    <property type="match status" value="1"/>
</dbReference>
<proteinExistence type="evidence at transcript level"/>
<dbReference type="GO" id="GO:0000049">
    <property type="term" value="F:tRNA binding"/>
    <property type="evidence" value="ECO:0007669"/>
    <property type="project" value="UniProtKB-KW"/>
</dbReference>
<dbReference type="InterPro" id="IPR050058">
    <property type="entry name" value="Ala-tRNA_ligase"/>
</dbReference>
<keyword evidence="13 16" id="KW-0030">Aminoacyl-tRNA synthetase</keyword>
<dbReference type="NCBIfam" id="TIGR00344">
    <property type="entry name" value="alaS"/>
    <property type="match status" value="1"/>
</dbReference>
<dbReference type="GO" id="GO:0002161">
    <property type="term" value="F:aminoacyl-tRNA deacylase activity"/>
    <property type="evidence" value="ECO:0007669"/>
    <property type="project" value="TreeGrafter"/>
</dbReference>
<dbReference type="PROSITE" id="PS50860">
    <property type="entry name" value="AA_TRNA_LIGASE_II_ALA"/>
    <property type="match status" value="1"/>
</dbReference>